<accession>A0A3P7N2D2</accession>
<dbReference type="Proteomes" id="UP000271889">
    <property type="component" value="Unassembled WGS sequence"/>
</dbReference>
<evidence type="ECO:0000313" key="1">
    <source>
        <dbReference type="EMBL" id="VDN28867.1"/>
    </source>
</evidence>
<dbReference type="EMBL" id="UYRV01114376">
    <property type="protein sequence ID" value="VDN28867.1"/>
    <property type="molecule type" value="Genomic_DNA"/>
</dbReference>
<gene>
    <name evidence="1" type="ORF">CGOC_LOCUS11085</name>
</gene>
<dbReference type="PANTHER" id="PTHR31063">
    <property type="entry name" value="PROTEIN CBG08668"/>
    <property type="match status" value="1"/>
</dbReference>
<organism evidence="1 2">
    <name type="scientific">Cylicostephanus goldi</name>
    <name type="common">Nematode worm</name>
    <dbReference type="NCBI Taxonomy" id="71465"/>
    <lineage>
        <taxon>Eukaryota</taxon>
        <taxon>Metazoa</taxon>
        <taxon>Ecdysozoa</taxon>
        <taxon>Nematoda</taxon>
        <taxon>Chromadorea</taxon>
        <taxon>Rhabditida</taxon>
        <taxon>Rhabditina</taxon>
        <taxon>Rhabditomorpha</taxon>
        <taxon>Strongyloidea</taxon>
        <taxon>Strongylidae</taxon>
        <taxon>Cylicostephanus</taxon>
    </lineage>
</organism>
<evidence type="ECO:0000313" key="2">
    <source>
        <dbReference type="Proteomes" id="UP000271889"/>
    </source>
</evidence>
<proteinExistence type="predicted"/>
<name>A0A3P7N2D2_CYLGO</name>
<keyword evidence="2" id="KW-1185">Reference proteome</keyword>
<dbReference type="OrthoDB" id="5877254at2759"/>
<sequence>MSYTDNIGNCNIFEKDHRSVDAYIHGRGKQSVKLPDKEVYLTKTLCDPANALSKRYKKKLLAEKIDGFSPNVPYSMNKQKRWDTLIAKFLLSNQEKDLPETVVVNRTDVPLSDGCHAETVRNVQIIENDAMTTVSSGGRRKPVCLKYSIINQVFLHSREESFVHLKNLLIFIGL</sequence>
<dbReference type="PANTHER" id="PTHR31063:SF3">
    <property type="entry name" value="ENHANCER OF POLYCOMB-LIKE PROTEIN"/>
    <property type="match status" value="1"/>
</dbReference>
<protein>
    <submittedName>
        <fullName evidence="1">Uncharacterized protein</fullName>
    </submittedName>
</protein>
<reference evidence="1 2" key="1">
    <citation type="submission" date="2018-11" db="EMBL/GenBank/DDBJ databases">
        <authorList>
            <consortium name="Pathogen Informatics"/>
        </authorList>
    </citation>
    <scope>NUCLEOTIDE SEQUENCE [LARGE SCALE GENOMIC DNA]</scope>
</reference>
<dbReference type="AlphaFoldDB" id="A0A3P7N2D2"/>